<proteinExistence type="predicted"/>
<organism evidence="2 3">
    <name type="scientific">Champsocephalus gunnari</name>
    <name type="common">Mackerel icefish</name>
    <dbReference type="NCBI Taxonomy" id="52237"/>
    <lineage>
        <taxon>Eukaryota</taxon>
        <taxon>Metazoa</taxon>
        <taxon>Chordata</taxon>
        <taxon>Craniata</taxon>
        <taxon>Vertebrata</taxon>
        <taxon>Euteleostomi</taxon>
        <taxon>Actinopterygii</taxon>
        <taxon>Neopterygii</taxon>
        <taxon>Teleostei</taxon>
        <taxon>Neoteleostei</taxon>
        <taxon>Acanthomorphata</taxon>
        <taxon>Eupercaria</taxon>
        <taxon>Perciformes</taxon>
        <taxon>Notothenioidei</taxon>
        <taxon>Channichthyidae</taxon>
        <taxon>Champsocephalus</taxon>
    </lineage>
</organism>
<feature type="region of interest" description="Disordered" evidence="1">
    <location>
        <begin position="19"/>
        <end position="40"/>
    </location>
</feature>
<protein>
    <submittedName>
        <fullName evidence="2">Uncharacterized protein</fullName>
    </submittedName>
</protein>
<accession>A0AAN8DQL2</accession>
<dbReference type="EMBL" id="JAURVH010001518">
    <property type="protein sequence ID" value="KAK5927357.1"/>
    <property type="molecule type" value="Genomic_DNA"/>
</dbReference>
<keyword evidence="3" id="KW-1185">Reference proteome</keyword>
<evidence type="ECO:0000313" key="2">
    <source>
        <dbReference type="EMBL" id="KAK5927357.1"/>
    </source>
</evidence>
<evidence type="ECO:0000256" key="1">
    <source>
        <dbReference type="SAM" id="MobiDB-lite"/>
    </source>
</evidence>
<dbReference type="Proteomes" id="UP001331515">
    <property type="component" value="Unassembled WGS sequence"/>
</dbReference>
<gene>
    <name evidence="2" type="ORF">CgunFtcFv8_012521</name>
</gene>
<feature type="compositionally biased region" description="Basic and acidic residues" evidence="1">
    <location>
        <begin position="19"/>
        <end position="30"/>
    </location>
</feature>
<dbReference type="AlphaFoldDB" id="A0AAN8DQL2"/>
<feature type="compositionally biased region" description="Basic and acidic residues" evidence="1">
    <location>
        <begin position="89"/>
        <end position="109"/>
    </location>
</feature>
<evidence type="ECO:0000313" key="3">
    <source>
        <dbReference type="Proteomes" id="UP001331515"/>
    </source>
</evidence>
<feature type="compositionally biased region" description="Basic residues" evidence="1">
    <location>
        <begin position="31"/>
        <end position="40"/>
    </location>
</feature>
<comment type="caution">
    <text evidence="2">The sequence shown here is derived from an EMBL/GenBank/DDBJ whole genome shotgun (WGS) entry which is preliminary data.</text>
</comment>
<name>A0AAN8DQL2_CHAGU</name>
<reference evidence="2 3" key="1">
    <citation type="journal article" date="2023" name="Mol. Biol. Evol.">
        <title>Genomics of Secondarily Temperate Adaptation in the Only Non-Antarctic Icefish.</title>
        <authorList>
            <person name="Rivera-Colon A.G."/>
            <person name="Rayamajhi N."/>
            <person name="Minhas B.F."/>
            <person name="Madrigal G."/>
            <person name="Bilyk K.T."/>
            <person name="Yoon V."/>
            <person name="Hune M."/>
            <person name="Gregory S."/>
            <person name="Cheng C.H.C."/>
            <person name="Catchen J.M."/>
        </authorList>
    </citation>
    <scope>NUCLEOTIDE SEQUENCE [LARGE SCALE GENOMIC DNA]</scope>
    <source>
        <tissue evidence="2">White muscle</tissue>
    </source>
</reference>
<feature type="region of interest" description="Disordered" evidence="1">
    <location>
        <begin position="86"/>
        <end position="112"/>
    </location>
</feature>
<sequence>MLLSEKLLERLEIKGEEYSSPIEETKEKSGTRGRKGGTAKATRWKVKSGIYGGLRCLSKTLTSSLGKWNSLIDQWAGEILKIHRAAKRPPREQASKCRFTQEEGGEYKRTQTRVNKAII</sequence>